<evidence type="ECO:0000313" key="4">
    <source>
        <dbReference type="WBParaSite" id="PSAMB.scaffold52size92702.g1131.t1"/>
    </source>
</evidence>
<dbReference type="PANTHER" id="PTHR38332">
    <property type="entry name" value="PROTEIN CBG11604"/>
    <property type="match status" value="1"/>
</dbReference>
<keyword evidence="3" id="KW-1185">Reference proteome</keyword>
<dbReference type="PANTHER" id="PTHR38332:SF1">
    <property type="entry name" value="RE49668P"/>
    <property type="match status" value="1"/>
</dbReference>
<evidence type="ECO:0000313" key="3">
    <source>
        <dbReference type="Proteomes" id="UP000887566"/>
    </source>
</evidence>
<proteinExistence type="predicted"/>
<dbReference type="WBParaSite" id="PSAMB.scaffold52size92702.g1131.t1">
    <property type="protein sequence ID" value="PSAMB.scaffold52size92702.g1131.t1"/>
    <property type="gene ID" value="PSAMB.scaffold52size92702.g1131"/>
</dbReference>
<feature type="chain" id="PRO_5037387444" evidence="1">
    <location>
        <begin position="32"/>
        <end position="613"/>
    </location>
</feature>
<dbReference type="Pfam" id="PF00179">
    <property type="entry name" value="UQ_con"/>
    <property type="match status" value="1"/>
</dbReference>
<reference evidence="4" key="1">
    <citation type="submission" date="2022-11" db="UniProtKB">
        <authorList>
            <consortium name="WormBaseParasite"/>
        </authorList>
    </citation>
    <scope>IDENTIFICATION</scope>
</reference>
<dbReference type="Gene3D" id="3.10.110.10">
    <property type="entry name" value="Ubiquitin Conjugating Enzyme"/>
    <property type="match status" value="1"/>
</dbReference>
<evidence type="ECO:0000256" key="1">
    <source>
        <dbReference type="SAM" id="SignalP"/>
    </source>
</evidence>
<dbReference type="InterPro" id="IPR000608">
    <property type="entry name" value="UBC"/>
</dbReference>
<keyword evidence="1" id="KW-0732">Signal</keyword>
<dbReference type="Proteomes" id="UP000887566">
    <property type="component" value="Unplaced"/>
</dbReference>
<dbReference type="SUPFAM" id="SSF54495">
    <property type="entry name" value="UBC-like"/>
    <property type="match status" value="1"/>
</dbReference>
<evidence type="ECO:0000259" key="2">
    <source>
        <dbReference type="PROSITE" id="PS50127"/>
    </source>
</evidence>
<sequence>MAPSRSAASSLTAYSITFSLLCTLLNGDTLASSIGCFVCSSFNGSDKNCEDTFNSSVINYDDPAVVYYQFPCWGYRKNRVGLFPADHCIKISGYKTENNSETMVIRTCALDSGTLTADTEIVRISHCGQFKYDGHEYKGSASNRLIPAAQSLALVPQGLSVACANTNPVHYESGTKMFNSTMRVARTGATNATRMASSAAATGSPPANFDPLNPGPWMIGAGGKIVPRLPEGTKVGSLVMGKYGLYYPPLKAKVEEIEKAEAHGERMERATAGNRTLSNALMALTGFCLVLAFWNIASAGVDKPLPPMSNGENVAPNGAEGIDFESEELATASAIDSATESSDEAEKTTIMRKLTQSVTDGVEVGSDMASASTTIAAPPMLFDEETVLLHAITAEYNAVAKQGLEGVYVLPAATDPSEWFGVIFVRRGVYLGAILRFTLRIPTTFPNTKELPTITFDLNVFHPNIDAKTHRLDMSRHFPDGWKAGTHHLYHTLLVLQRTFFKFDTANPVNAEAAALLETDRDRYKALVTECVRHSREVVYDPPTTCDQHVLKFTPWDASVHEAIRKKMLNAMNFNELSTMSSSMSASTSFDPHHCGLSWLDANELVLLADDIS</sequence>
<dbReference type="PROSITE" id="PS50127">
    <property type="entry name" value="UBC_2"/>
    <property type="match status" value="1"/>
</dbReference>
<accession>A0A914WVP6</accession>
<dbReference type="InterPro" id="IPR016135">
    <property type="entry name" value="UBQ-conjugating_enzyme/RWD"/>
</dbReference>
<dbReference type="CDD" id="cd23814">
    <property type="entry name" value="UEV_AKTIP"/>
    <property type="match status" value="1"/>
</dbReference>
<feature type="signal peptide" evidence="1">
    <location>
        <begin position="1"/>
        <end position="31"/>
    </location>
</feature>
<dbReference type="AlphaFoldDB" id="A0A914WVP6"/>
<protein>
    <submittedName>
        <fullName evidence="4">UBC core domain-containing protein</fullName>
    </submittedName>
</protein>
<dbReference type="SMART" id="SM00212">
    <property type="entry name" value="UBCc"/>
    <property type="match status" value="1"/>
</dbReference>
<name>A0A914WVP6_9BILA</name>
<feature type="domain" description="UBC core" evidence="2">
    <location>
        <begin position="387"/>
        <end position="537"/>
    </location>
</feature>
<organism evidence="3 4">
    <name type="scientific">Plectus sambesii</name>
    <dbReference type="NCBI Taxonomy" id="2011161"/>
    <lineage>
        <taxon>Eukaryota</taxon>
        <taxon>Metazoa</taxon>
        <taxon>Ecdysozoa</taxon>
        <taxon>Nematoda</taxon>
        <taxon>Chromadorea</taxon>
        <taxon>Plectida</taxon>
        <taxon>Plectina</taxon>
        <taxon>Plectoidea</taxon>
        <taxon>Plectidae</taxon>
        <taxon>Plectus</taxon>
    </lineage>
</organism>